<dbReference type="AlphaFoldDB" id="A0A5D3G0Q6"/>
<keyword evidence="3" id="KW-1185">Reference proteome</keyword>
<organism evidence="2 3">
    <name type="scientific">Actinomadura decatromicini</name>
    <dbReference type="NCBI Taxonomy" id="2604572"/>
    <lineage>
        <taxon>Bacteria</taxon>
        <taxon>Bacillati</taxon>
        <taxon>Actinomycetota</taxon>
        <taxon>Actinomycetes</taxon>
        <taxon>Streptosporangiales</taxon>
        <taxon>Thermomonosporaceae</taxon>
        <taxon>Actinomadura</taxon>
    </lineage>
</organism>
<dbReference type="EMBL" id="VSRQ01000001">
    <property type="protein sequence ID" value="TYK53075.1"/>
    <property type="molecule type" value="Genomic_DNA"/>
</dbReference>
<evidence type="ECO:0000313" key="2">
    <source>
        <dbReference type="EMBL" id="TYK53075.1"/>
    </source>
</evidence>
<sequence>MVYERDCFSDQSFAVQITLTSRDGSPSVIRQVVIGGRPAGPFGLAPKSHLSPWLSFCDGLRADLVGQTLQDGLHRVLDLCEWAEYLPSQRLADALRSVPLKKVKDARTPAWWHAQAALHAGAVTVAAQEYLNKADPEEPEEELEQGLLQNLVAGYLHLRNTVPLSAFPVTPAAGPPTRAASLVRTAEGLLADRLLTSNERRELLKSLCGLLDLKALAAMGDKPEVLLDLELTSRIPELRAFVLADHIRTMEQAYPRATDATDFRRSAVDLLTPPLSRDEDHALSECFSGTVKEPPNSLERVQAYSGETLHTDDSSSSSLSSSEDEETGDVYERFAVQFEVDGDSIDRIYIGSRPAAPAGRHATAWVVLCDHLRALLVGKNPAAVPALLDTARTTITTLAGRLNQQAVVAGFAPASASPSPDQMEEDTPEEGTTVLAVAQRAAVDYLTALNSLDGSIVDTGGTSPAAIEPKHRATLLSGEAAPTQLAGMLDPRALAWKVGRGRIAFRIALHLHLMNTAYRAVIPLLSPECFAALLVPVEIRVDMQVAIAQDVIQALDPQQAFSPDAYAQAADRYSHDKAVQAKAKAKTKPGMVDDDADYRPSLDSDDGGSSYSSSS</sequence>
<proteinExistence type="predicted"/>
<protein>
    <submittedName>
        <fullName evidence="2">Uncharacterized protein</fullName>
    </submittedName>
</protein>
<dbReference type="Proteomes" id="UP000323505">
    <property type="component" value="Unassembled WGS sequence"/>
</dbReference>
<reference evidence="2 3" key="1">
    <citation type="submission" date="2019-08" db="EMBL/GenBank/DDBJ databases">
        <title>Actinomadura sp. nov. CYP1-5 isolated from mountain soil.</title>
        <authorList>
            <person name="Songsumanus A."/>
            <person name="Kuncharoen N."/>
            <person name="Kudo T."/>
            <person name="Yuki M."/>
            <person name="Igarashi Y."/>
            <person name="Tanasupawat S."/>
        </authorList>
    </citation>
    <scope>NUCLEOTIDE SEQUENCE [LARGE SCALE GENOMIC DNA]</scope>
    <source>
        <strain evidence="2 3">CYP1-5</strain>
    </source>
</reference>
<name>A0A5D3G0Q6_9ACTN</name>
<feature type="region of interest" description="Disordered" evidence="1">
    <location>
        <begin position="307"/>
        <end position="326"/>
    </location>
</feature>
<feature type="region of interest" description="Disordered" evidence="1">
    <location>
        <begin position="578"/>
        <end position="615"/>
    </location>
</feature>
<comment type="caution">
    <text evidence="2">The sequence shown here is derived from an EMBL/GenBank/DDBJ whole genome shotgun (WGS) entry which is preliminary data.</text>
</comment>
<gene>
    <name evidence="2" type="ORF">FXF68_04930</name>
</gene>
<evidence type="ECO:0000313" key="3">
    <source>
        <dbReference type="Proteomes" id="UP000323505"/>
    </source>
</evidence>
<evidence type="ECO:0000256" key="1">
    <source>
        <dbReference type="SAM" id="MobiDB-lite"/>
    </source>
</evidence>
<dbReference type="RefSeq" id="WP_148757661.1">
    <property type="nucleotide sequence ID" value="NZ_VSRQ01000001.1"/>
</dbReference>
<accession>A0A5D3G0Q6</accession>